<dbReference type="PANTHER" id="PTHR34978">
    <property type="entry name" value="POSSIBLE SENSOR-TRANSDUCER PROTEIN BLAR"/>
    <property type="match status" value="1"/>
</dbReference>
<dbReference type="EMBL" id="JABVEC010000025">
    <property type="protein sequence ID" value="MBC6469260.1"/>
    <property type="molecule type" value="Genomic_DNA"/>
</dbReference>
<keyword evidence="7" id="KW-0472">Membrane</keyword>
<dbReference type="Gene3D" id="3.30.2010.10">
    <property type="entry name" value="Metalloproteases ('zincins'), catalytic domain"/>
    <property type="match status" value="1"/>
</dbReference>
<evidence type="ECO:0000256" key="4">
    <source>
        <dbReference type="ARBA" id="ARBA00022833"/>
    </source>
</evidence>
<dbReference type="InterPro" id="IPR001915">
    <property type="entry name" value="Peptidase_M48"/>
</dbReference>
<sequence>MIWLTFLPAGLTLALGVVLGVAQLPLHPAWSARLLATVAATTVVATIGTLVFITVNYAATLFPRAAGQLPEWALFGDDQPVPAGLGIPAIALTCLSVLTATRLSSRWAAEVRDARRTSQEVVESDVPLALAVPGRGGEVLVSRGLLRMLDGTQLQVVFQHEASHLRHRHHRYLALGALAAGTLPLLRSLNTRLRFALERWADEDAAEAVGDRTLVAHTIAQVALARSSPEPAALPFPAFTDSGVVQRVQALLATAPDKNTITGPVILAGAGLGTGLLASAAWQLDHVLGLTFL</sequence>
<dbReference type="PANTHER" id="PTHR34978:SF3">
    <property type="entry name" value="SLR0241 PROTEIN"/>
    <property type="match status" value="1"/>
</dbReference>
<keyword evidence="7" id="KW-1133">Transmembrane helix</keyword>
<comment type="caution">
    <text evidence="9">The sequence shown here is derived from an EMBL/GenBank/DDBJ whole genome shotgun (WGS) entry which is preliminary data.</text>
</comment>
<evidence type="ECO:0000313" key="10">
    <source>
        <dbReference type="Proteomes" id="UP000805614"/>
    </source>
</evidence>
<feature type="domain" description="Peptidase M48" evidence="8">
    <location>
        <begin position="120"/>
        <end position="178"/>
    </location>
</feature>
<evidence type="ECO:0000256" key="1">
    <source>
        <dbReference type="ARBA" id="ARBA00022670"/>
    </source>
</evidence>
<dbReference type="InterPro" id="IPR052173">
    <property type="entry name" value="Beta-lactam_resp_regulator"/>
</dbReference>
<keyword evidence="1 6" id="KW-0645">Protease</keyword>
<evidence type="ECO:0000313" key="9">
    <source>
        <dbReference type="EMBL" id="MBC6469260.1"/>
    </source>
</evidence>
<evidence type="ECO:0000256" key="7">
    <source>
        <dbReference type="SAM" id="Phobius"/>
    </source>
</evidence>
<protein>
    <submittedName>
        <fullName evidence="9">M56 family metallopeptidase</fullName>
    </submittedName>
</protein>
<keyword evidence="4 6" id="KW-0862">Zinc</keyword>
<comment type="similarity">
    <text evidence="6">Belongs to the peptidase M48 family.</text>
</comment>
<evidence type="ECO:0000256" key="2">
    <source>
        <dbReference type="ARBA" id="ARBA00022723"/>
    </source>
</evidence>
<comment type="cofactor">
    <cofactor evidence="6">
        <name>Zn(2+)</name>
        <dbReference type="ChEBI" id="CHEBI:29105"/>
    </cofactor>
    <text evidence="6">Binds 1 zinc ion per subunit.</text>
</comment>
<accession>A0ABR7LWX4</accession>
<dbReference type="RefSeq" id="WP_187246309.1">
    <property type="nucleotide sequence ID" value="NZ_BAAAOK010000016.1"/>
</dbReference>
<keyword evidence="5 6" id="KW-0482">Metalloprotease</keyword>
<evidence type="ECO:0000259" key="8">
    <source>
        <dbReference type="Pfam" id="PF01435"/>
    </source>
</evidence>
<keyword evidence="7" id="KW-0812">Transmembrane</keyword>
<evidence type="ECO:0000256" key="6">
    <source>
        <dbReference type="RuleBase" id="RU003983"/>
    </source>
</evidence>
<evidence type="ECO:0000256" key="3">
    <source>
        <dbReference type="ARBA" id="ARBA00022801"/>
    </source>
</evidence>
<keyword evidence="10" id="KW-1185">Reference proteome</keyword>
<dbReference type="CDD" id="cd07326">
    <property type="entry name" value="M56_BlaR1_MecR1_like"/>
    <property type="match status" value="1"/>
</dbReference>
<reference evidence="9 10" key="1">
    <citation type="submission" date="2020-06" db="EMBL/GenBank/DDBJ databases">
        <title>Actinomadura xiongansis sp. nov., isolated from soil of Baiyangdian.</title>
        <authorList>
            <person name="Zhang X."/>
        </authorList>
    </citation>
    <scope>NUCLEOTIDE SEQUENCE [LARGE SCALE GENOMIC DNA]</scope>
    <source>
        <strain evidence="9 10">HBUM206468</strain>
    </source>
</reference>
<keyword evidence="3 6" id="KW-0378">Hydrolase</keyword>
<gene>
    <name evidence="9" type="ORF">HKK74_27740</name>
</gene>
<dbReference type="Pfam" id="PF01435">
    <property type="entry name" value="Peptidase_M48"/>
    <property type="match status" value="1"/>
</dbReference>
<keyword evidence="2" id="KW-0479">Metal-binding</keyword>
<name>A0ABR7LWX4_9ACTN</name>
<organism evidence="9 10">
    <name type="scientific">Actinomadura alba</name>
    <dbReference type="NCBI Taxonomy" id="406431"/>
    <lineage>
        <taxon>Bacteria</taxon>
        <taxon>Bacillati</taxon>
        <taxon>Actinomycetota</taxon>
        <taxon>Actinomycetes</taxon>
        <taxon>Streptosporangiales</taxon>
        <taxon>Thermomonosporaceae</taxon>
        <taxon>Actinomadura</taxon>
    </lineage>
</organism>
<feature type="transmembrane region" description="Helical" evidence="7">
    <location>
        <begin position="30"/>
        <end position="55"/>
    </location>
</feature>
<dbReference type="Proteomes" id="UP000805614">
    <property type="component" value="Unassembled WGS sequence"/>
</dbReference>
<evidence type="ECO:0000256" key="5">
    <source>
        <dbReference type="ARBA" id="ARBA00023049"/>
    </source>
</evidence>
<proteinExistence type="inferred from homology"/>